<feature type="transmembrane region" description="Helical" evidence="1">
    <location>
        <begin position="73"/>
        <end position="92"/>
    </location>
</feature>
<dbReference type="Pfam" id="PF04854">
    <property type="entry name" value="DUF624"/>
    <property type="match status" value="1"/>
</dbReference>
<proteinExistence type="predicted"/>
<dbReference type="OrthoDB" id="2182676at2"/>
<dbReference type="AlphaFoldDB" id="A0A0C2VT92"/>
<accession>A0A0C2VT92</accession>
<keyword evidence="1" id="KW-0472">Membrane</keyword>
<feature type="transmembrane region" description="Helical" evidence="1">
    <location>
        <begin position="107"/>
        <end position="131"/>
    </location>
</feature>
<feature type="transmembrane region" description="Helical" evidence="1">
    <location>
        <begin position="174"/>
        <end position="193"/>
    </location>
</feature>
<gene>
    <name evidence="2" type="ORF">KP78_05170</name>
</gene>
<evidence type="ECO:0000313" key="3">
    <source>
        <dbReference type="Proteomes" id="UP000031938"/>
    </source>
</evidence>
<name>A0A0C2VT92_9BACL</name>
<reference evidence="2 3" key="1">
    <citation type="submission" date="2015-01" db="EMBL/GenBank/DDBJ databases">
        <title>Genome sequencing of Jeotgalibacillus soli.</title>
        <authorList>
            <person name="Goh K.M."/>
            <person name="Chan K.-G."/>
            <person name="Yaakop A.S."/>
            <person name="Ee R."/>
            <person name="Gan H.M."/>
            <person name="Chan C.S."/>
        </authorList>
    </citation>
    <scope>NUCLEOTIDE SEQUENCE [LARGE SCALE GENOMIC DNA]</scope>
    <source>
        <strain evidence="2 3">P9</strain>
    </source>
</reference>
<dbReference type="InterPro" id="IPR006938">
    <property type="entry name" value="DUF624"/>
</dbReference>
<feature type="transmembrane region" description="Helical" evidence="1">
    <location>
        <begin position="23"/>
        <end position="46"/>
    </location>
</feature>
<evidence type="ECO:0000256" key="1">
    <source>
        <dbReference type="SAM" id="Phobius"/>
    </source>
</evidence>
<keyword evidence="1" id="KW-0812">Transmembrane</keyword>
<feature type="transmembrane region" description="Helical" evidence="1">
    <location>
        <begin position="143"/>
        <end position="168"/>
    </location>
</feature>
<comment type="caution">
    <text evidence="2">The sequence shown here is derived from an EMBL/GenBank/DDBJ whole genome shotgun (WGS) entry which is preliminary data.</text>
</comment>
<evidence type="ECO:0008006" key="4">
    <source>
        <dbReference type="Google" id="ProtNLM"/>
    </source>
</evidence>
<dbReference type="RefSeq" id="WP_052474486.1">
    <property type="nucleotide sequence ID" value="NZ_JXRP01000006.1"/>
</dbReference>
<dbReference type="STRING" id="889306.KP78_05170"/>
<sequence length="216" mass="25310">MDTFIRGAYTFCKALTHLFYINLLWIAFTLLGGVVLGFMPSTVALYTVARKFLTGEDDIPIFKTFWKAFRSEFLRSNLMGSLLLAGSLLWYVDFIIFRGMDSGFSQILSQVMIVIGFIYFILLLYIFPVYVHYDKKFFQYFKMALMIGLLQPMSLMLMLVGTVLNYYFFMYFQGFIPLVGASLFCYLNMWIALKSFQTIENKSIRIKQHYAKEMLR</sequence>
<protein>
    <recommendedName>
        <fullName evidence="4">DUF624 domain-containing protein</fullName>
    </recommendedName>
</protein>
<dbReference type="Proteomes" id="UP000031938">
    <property type="component" value="Unassembled WGS sequence"/>
</dbReference>
<keyword evidence="1" id="KW-1133">Transmembrane helix</keyword>
<dbReference type="EMBL" id="JXRP01000006">
    <property type="protein sequence ID" value="KIL52147.1"/>
    <property type="molecule type" value="Genomic_DNA"/>
</dbReference>
<keyword evidence="3" id="KW-1185">Reference proteome</keyword>
<organism evidence="2 3">
    <name type="scientific">Jeotgalibacillus soli</name>
    <dbReference type="NCBI Taxonomy" id="889306"/>
    <lineage>
        <taxon>Bacteria</taxon>
        <taxon>Bacillati</taxon>
        <taxon>Bacillota</taxon>
        <taxon>Bacilli</taxon>
        <taxon>Bacillales</taxon>
        <taxon>Caryophanaceae</taxon>
        <taxon>Jeotgalibacillus</taxon>
    </lineage>
</organism>
<dbReference type="PATRIC" id="fig|889306.3.peg.516"/>
<evidence type="ECO:0000313" key="2">
    <source>
        <dbReference type="EMBL" id="KIL52147.1"/>
    </source>
</evidence>